<evidence type="ECO:0000256" key="2">
    <source>
        <dbReference type="ARBA" id="ARBA00009237"/>
    </source>
</evidence>
<feature type="transmembrane region" description="Helical" evidence="11">
    <location>
        <begin position="250"/>
        <end position="273"/>
    </location>
</feature>
<comment type="subcellular location">
    <subcellularLocation>
        <location evidence="1">Cell membrane</location>
        <topology evidence="1">Multi-pass membrane protein</topology>
    </subcellularLocation>
</comment>
<evidence type="ECO:0000256" key="11">
    <source>
        <dbReference type="RuleBase" id="RU000687"/>
    </source>
</evidence>
<dbReference type="InterPro" id="IPR006202">
    <property type="entry name" value="Neur_chan_lig-bd"/>
</dbReference>
<protein>
    <submittedName>
        <fullName evidence="16">Neurotransmitter-gated ion-channel ligand-binding domain-containing protein</fullName>
    </submittedName>
</protein>
<dbReference type="PRINTS" id="PR00252">
    <property type="entry name" value="NRIONCHANNEL"/>
</dbReference>
<name>A0AAF5I406_STRER</name>
<keyword evidence="9" id="KW-1071">Ligand-gated ion channel</keyword>
<evidence type="ECO:0000259" key="13">
    <source>
        <dbReference type="Pfam" id="PF02931"/>
    </source>
</evidence>
<feature type="transmembrane region" description="Helical" evidence="11">
    <location>
        <begin position="828"/>
        <end position="851"/>
    </location>
</feature>
<keyword evidence="7 11" id="KW-0472">Membrane</keyword>
<dbReference type="CDD" id="cd19051">
    <property type="entry name" value="LGIC_TM_cation"/>
    <property type="match status" value="2"/>
</dbReference>
<comment type="caution">
    <text evidence="11">Lacks conserved residue(s) required for the propagation of feature annotation.</text>
</comment>
<reference evidence="16" key="1">
    <citation type="submission" date="2024-02" db="UniProtKB">
        <authorList>
            <consortium name="WormBaseParasite"/>
        </authorList>
    </citation>
    <scope>IDENTIFICATION</scope>
</reference>
<dbReference type="InterPro" id="IPR038050">
    <property type="entry name" value="Neuro_actylchol_rec"/>
</dbReference>
<dbReference type="Pfam" id="PF02931">
    <property type="entry name" value="Neur_chan_LBD"/>
    <property type="match status" value="2"/>
</dbReference>
<dbReference type="FunFam" id="2.70.170.10:FF:000031">
    <property type="entry name" value="AcetylCholine Receptor"/>
    <property type="match status" value="2"/>
</dbReference>
<dbReference type="InterPro" id="IPR006029">
    <property type="entry name" value="Neurotrans-gated_channel_TM"/>
</dbReference>
<evidence type="ECO:0000256" key="4">
    <source>
        <dbReference type="ARBA" id="ARBA00022729"/>
    </source>
</evidence>
<feature type="region of interest" description="Disordered" evidence="12">
    <location>
        <begin position="1024"/>
        <end position="1047"/>
    </location>
</feature>
<evidence type="ECO:0000256" key="12">
    <source>
        <dbReference type="SAM" id="MobiDB-lite"/>
    </source>
</evidence>
<dbReference type="GO" id="GO:0005886">
    <property type="term" value="C:plasma membrane"/>
    <property type="evidence" value="ECO:0007669"/>
    <property type="project" value="UniProtKB-SubCell"/>
</dbReference>
<sequence length="1126" mass="130627">MNFLCTVGVILKLISFLATVKISLASTNDNFKQIPTQLRLVEDLLDSYNKKSKPTWNNNDPINVTFSMDLYQILELNEPQQYILLNAWIIESWYDEFLYWDPSKYDNISEIRLPHEFIWLPDTTLYNSLVMKDDDTRRLLNAKLTTIPEKKAVHIDLLYPTIYKFSCLLNLKYFPFDTQVCTMVFSSWTYDKEGIDYYPKNDNIGITNYLENEGWYLIKATSKRIEKKYKCCPNKYAILHLTFYLRRKPLFYLVNLIIPTSIITLIALVGFFTTSSASGDREEKVSLGITTLLSMSILMLMVSDQMPTTSTFIPLIGWFILGMIIIISMGTLASSIVITVHKKGQLGERLPKHVVSILTILAKLSFTYIPLHLQEGTQEFEEAPPLKLAYRTSAKLQRDLSSLNKLFDDNSLLNKSQCSDTKNGSVEKLDLDKLSDEKNIDKLNKNFDHHLNNFEEISKSTTMQMINRRVSQQCFNTNYFPYAESEITTERSNTNSISTPNINNNKRENFTTYDAENLELFNKNLKISRRLAIKEYEWFATVLERLCFIIFVSFFFIITIGLNAVGVVIAIINLLYISLFIAITINATLSKLSNNTDKYERISMKDYGNLPHIKLTKDLLESNRYDTRVRPVSNHTRSLKIYISMTLYQIIDVNEPAQNIKLNMWMVQRWHDEMLDWNPQEYNNIQSIILPSTSIWKPDTYIYNSVIMNKDDTERHMNVRIDSTKINGLRGANVSFLYPAIYTTTCRLNVKFFPYEQENCTLTISSWTNDKSALDYYADPTVNLENFIRNEEWDVISFKIFRHEYKYACCEQPWVILQASLVMRRKPLYYLVNLIIPTSIITLVAITGFFTPASTSNDRTEKINLGITTLLAMSILMLMVCDQMPTTSEFVPLIAWFYLSIIIIISIGTFLTSVVLAIHSQRQYGKLPSDWARYFFFVIVNKFALLTVPPQLKQIWTECDNEPKNIYKKKLNFPASQENFIYSKNVKSYKKSDIINNNNNLKISNPSVIDKSQDVEMKVFKYSDNKNDNKNDSTEKSNNNDKNKKKEYVINDSVNNLNNVKLNSFFKRICRGSNRQIALEWEFIASILDRILLITFGSCVIIVTFGMMAIGVIAQRYYDLENNVNE</sequence>
<keyword evidence="10 11" id="KW-0407">Ion channel</keyword>
<feature type="domain" description="Neurotransmitter-gated ion-channel ligand-binding" evidence="13">
    <location>
        <begin position="39"/>
        <end position="249"/>
    </location>
</feature>
<evidence type="ECO:0000256" key="3">
    <source>
        <dbReference type="ARBA" id="ARBA00022692"/>
    </source>
</evidence>
<feature type="transmembrane region" description="Helical" evidence="11">
    <location>
        <begin position="863"/>
        <end position="881"/>
    </location>
</feature>
<accession>A0AAF5I406</accession>
<dbReference type="Proteomes" id="UP000035681">
    <property type="component" value="Unplaced"/>
</dbReference>
<dbReference type="SUPFAM" id="SSF63712">
    <property type="entry name" value="Nicotinic receptor ligand binding domain-like"/>
    <property type="match status" value="2"/>
</dbReference>
<evidence type="ECO:0000256" key="7">
    <source>
        <dbReference type="ARBA" id="ARBA00023136"/>
    </source>
</evidence>
<feature type="transmembrane region" description="Helical" evidence="11">
    <location>
        <begin position="893"/>
        <end position="919"/>
    </location>
</feature>
<evidence type="ECO:0000256" key="9">
    <source>
        <dbReference type="ARBA" id="ARBA00023286"/>
    </source>
</evidence>
<evidence type="ECO:0000313" key="15">
    <source>
        <dbReference type="Proteomes" id="UP000035681"/>
    </source>
</evidence>
<dbReference type="Gene3D" id="2.70.170.10">
    <property type="entry name" value="Neurotransmitter-gated ion-channel ligand-binding domain"/>
    <property type="match status" value="2"/>
</dbReference>
<keyword evidence="3 11" id="KW-0812">Transmembrane</keyword>
<feature type="transmembrane region" description="Helical" evidence="11">
    <location>
        <begin position="1091"/>
        <end position="1114"/>
    </location>
</feature>
<dbReference type="InterPro" id="IPR036734">
    <property type="entry name" value="Neur_chan_lig-bd_sf"/>
</dbReference>
<feature type="domain" description="Neurotransmitter-gated ion-channel transmembrane" evidence="14">
    <location>
        <begin position="256"/>
        <end position="561"/>
    </location>
</feature>
<evidence type="ECO:0000259" key="14">
    <source>
        <dbReference type="Pfam" id="PF02932"/>
    </source>
</evidence>
<keyword evidence="8" id="KW-0325">Glycoprotein</keyword>
<evidence type="ECO:0000256" key="10">
    <source>
        <dbReference type="ARBA" id="ARBA00023303"/>
    </source>
</evidence>
<evidence type="ECO:0000256" key="1">
    <source>
        <dbReference type="ARBA" id="ARBA00004651"/>
    </source>
</evidence>
<evidence type="ECO:0000256" key="8">
    <source>
        <dbReference type="ARBA" id="ARBA00023180"/>
    </source>
</evidence>
<dbReference type="GO" id="GO:0004888">
    <property type="term" value="F:transmembrane signaling receptor activity"/>
    <property type="evidence" value="ECO:0007669"/>
    <property type="project" value="InterPro"/>
</dbReference>
<evidence type="ECO:0000256" key="5">
    <source>
        <dbReference type="ARBA" id="ARBA00022989"/>
    </source>
</evidence>
<keyword evidence="4 11" id="KW-0732">Signal</keyword>
<organism evidence="15 16">
    <name type="scientific">Strongyloides stercoralis</name>
    <name type="common">Threadworm</name>
    <dbReference type="NCBI Taxonomy" id="6248"/>
    <lineage>
        <taxon>Eukaryota</taxon>
        <taxon>Metazoa</taxon>
        <taxon>Ecdysozoa</taxon>
        <taxon>Nematoda</taxon>
        <taxon>Chromadorea</taxon>
        <taxon>Rhabditida</taxon>
        <taxon>Tylenchina</taxon>
        <taxon>Panagrolaimomorpha</taxon>
        <taxon>Strongyloidoidea</taxon>
        <taxon>Strongyloididae</taxon>
        <taxon>Strongyloides</taxon>
    </lineage>
</organism>
<proteinExistence type="inferred from homology"/>
<dbReference type="PROSITE" id="PS00236">
    <property type="entry name" value="NEUROTR_ION_CHANNEL"/>
    <property type="match status" value="1"/>
</dbReference>
<dbReference type="SUPFAM" id="SSF90112">
    <property type="entry name" value="Neurotransmitter-gated ion-channel transmembrane pore"/>
    <property type="match status" value="2"/>
</dbReference>
<keyword evidence="11" id="KW-0813">Transport</keyword>
<evidence type="ECO:0000256" key="6">
    <source>
        <dbReference type="ARBA" id="ARBA00023065"/>
    </source>
</evidence>
<feature type="signal peptide" evidence="11">
    <location>
        <begin position="1"/>
        <end position="25"/>
    </location>
</feature>
<dbReference type="PANTHER" id="PTHR18945">
    <property type="entry name" value="NEUROTRANSMITTER GATED ION CHANNEL"/>
    <property type="match status" value="1"/>
</dbReference>
<dbReference type="InterPro" id="IPR006201">
    <property type="entry name" value="Neur_channel"/>
</dbReference>
<feature type="transmembrane region" description="Helical" evidence="11">
    <location>
        <begin position="315"/>
        <end position="340"/>
    </location>
</feature>
<keyword evidence="15" id="KW-1185">Reference proteome</keyword>
<feature type="chain" id="PRO_5041776738" evidence="11">
    <location>
        <begin position="26"/>
        <end position="1126"/>
    </location>
</feature>
<feature type="domain" description="Neurotransmitter-gated ion-channel ligand-binding" evidence="13">
    <location>
        <begin position="614"/>
        <end position="827"/>
    </location>
</feature>
<dbReference type="Gene3D" id="1.20.58.390">
    <property type="entry name" value="Neurotransmitter-gated ion-channel transmembrane domain"/>
    <property type="match status" value="2"/>
</dbReference>
<comment type="similarity">
    <text evidence="2">Belongs to the ligand-gated ion channel (TC 1.A.9) family. Acetylcholine receptor (TC 1.A.9.1) subfamily.</text>
</comment>
<dbReference type="InterPro" id="IPR018000">
    <property type="entry name" value="Neurotransmitter_ion_chnl_CS"/>
</dbReference>
<dbReference type="CDD" id="cd18997">
    <property type="entry name" value="LGIC_ECD_nAChR"/>
    <property type="match status" value="2"/>
</dbReference>
<dbReference type="AlphaFoldDB" id="A0AAF5I406"/>
<evidence type="ECO:0000313" key="16">
    <source>
        <dbReference type="WBParaSite" id="TCONS_00015313.p1"/>
    </source>
</evidence>
<keyword evidence="6 11" id="KW-0406">Ion transport</keyword>
<keyword evidence="5 11" id="KW-1133">Transmembrane helix</keyword>
<dbReference type="InterPro" id="IPR036719">
    <property type="entry name" value="Neuro-gated_channel_TM_sf"/>
</dbReference>
<feature type="domain" description="Neurotransmitter-gated ion-channel transmembrane" evidence="14">
    <location>
        <begin position="834"/>
        <end position="1107"/>
    </location>
</feature>
<dbReference type="Pfam" id="PF02932">
    <property type="entry name" value="Neur_chan_memb"/>
    <property type="match status" value="2"/>
</dbReference>
<dbReference type="WBParaSite" id="TCONS_00015313.p1">
    <property type="protein sequence ID" value="TCONS_00015313.p1"/>
    <property type="gene ID" value="XLOC_009488"/>
</dbReference>
<feature type="transmembrane region" description="Helical" evidence="11">
    <location>
        <begin position="285"/>
        <end position="303"/>
    </location>
</feature>
<dbReference type="GO" id="GO:0005230">
    <property type="term" value="F:extracellular ligand-gated monoatomic ion channel activity"/>
    <property type="evidence" value="ECO:0007669"/>
    <property type="project" value="InterPro"/>
</dbReference>